<dbReference type="AlphaFoldDB" id="A0A840VH67"/>
<keyword evidence="1" id="KW-0472">Membrane</keyword>
<feature type="transmembrane region" description="Helical" evidence="1">
    <location>
        <begin position="173"/>
        <end position="192"/>
    </location>
</feature>
<gene>
    <name evidence="2" type="ORF">HNR20_000677</name>
</gene>
<keyword evidence="1" id="KW-1133">Transmembrane helix</keyword>
<accession>A0A840VH67</accession>
<protein>
    <submittedName>
        <fullName evidence="2">Uncharacterized protein</fullName>
    </submittedName>
</protein>
<dbReference type="EMBL" id="JACHDP010000001">
    <property type="protein sequence ID" value="MBB5476172.1"/>
    <property type="molecule type" value="Genomic_DNA"/>
</dbReference>
<dbReference type="Proteomes" id="UP000586947">
    <property type="component" value="Unassembled WGS sequence"/>
</dbReference>
<evidence type="ECO:0000256" key="1">
    <source>
        <dbReference type="SAM" id="Phobius"/>
    </source>
</evidence>
<comment type="caution">
    <text evidence="2">The sequence shown here is derived from an EMBL/GenBank/DDBJ whole genome shotgun (WGS) entry which is preliminary data.</text>
</comment>
<feature type="transmembrane region" description="Helical" evidence="1">
    <location>
        <begin position="212"/>
        <end position="236"/>
    </location>
</feature>
<organism evidence="2 3">
    <name type="scientific">Micromonospora parathelypteridis</name>
    <dbReference type="NCBI Taxonomy" id="1839617"/>
    <lineage>
        <taxon>Bacteria</taxon>
        <taxon>Bacillati</taxon>
        <taxon>Actinomycetota</taxon>
        <taxon>Actinomycetes</taxon>
        <taxon>Micromonosporales</taxon>
        <taxon>Micromonosporaceae</taxon>
        <taxon>Micromonospora</taxon>
    </lineage>
</organism>
<sequence>MACGLFAASFGTWLTWLGSRPLDHNELAVAVSQLYPDKQVSHIDTDDPPSVFIIYGSPLSWSFASDLLMGDGGEYSLAGLGASFEQLPADSRPRVLAELRQRLQAAGWDHAEPVYSNAYECIPDDPRCDPASIPSNITVYAQRDDNVLEVHIYDDSTTPKMDFAMTRSTPSSAYPVGVVAFVLGTLSGWCLFGWASRRTEGRPPLTQGTAKLLFGVAVFLWWAPILLSAPLVLLHHLREPHFRWHPMWEWLGQPTLSLPFLCGCLMLALALGLAALPQRQPADQTLAHR</sequence>
<proteinExistence type="predicted"/>
<keyword evidence="3" id="KW-1185">Reference proteome</keyword>
<keyword evidence="1" id="KW-0812">Transmembrane</keyword>
<reference evidence="2 3" key="1">
    <citation type="submission" date="2020-08" db="EMBL/GenBank/DDBJ databases">
        <title>Sequencing the genomes of 1000 actinobacteria strains.</title>
        <authorList>
            <person name="Klenk H.-P."/>
        </authorList>
    </citation>
    <scope>NUCLEOTIDE SEQUENCE [LARGE SCALE GENOMIC DNA]</scope>
    <source>
        <strain evidence="2 3">DSM 103125</strain>
    </source>
</reference>
<dbReference type="RefSeq" id="WP_229687148.1">
    <property type="nucleotide sequence ID" value="NZ_BMNF01000003.1"/>
</dbReference>
<name>A0A840VH67_9ACTN</name>
<feature type="transmembrane region" description="Helical" evidence="1">
    <location>
        <begin position="256"/>
        <end position="276"/>
    </location>
</feature>
<evidence type="ECO:0000313" key="2">
    <source>
        <dbReference type="EMBL" id="MBB5476172.1"/>
    </source>
</evidence>
<evidence type="ECO:0000313" key="3">
    <source>
        <dbReference type="Proteomes" id="UP000586947"/>
    </source>
</evidence>